<dbReference type="InterPro" id="IPR025713">
    <property type="entry name" value="MotB-like_N_dom"/>
</dbReference>
<dbReference type="InterPro" id="IPR036737">
    <property type="entry name" value="OmpA-like_sf"/>
</dbReference>
<dbReference type="Gene3D" id="3.30.1330.60">
    <property type="entry name" value="OmpA-like domain"/>
    <property type="match status" value="1"/>
</dbReference>
<feature type="transmembrane region" description="Helical" evidence="8">
    <location>
        <begin position="76"/>
        <end position="96"/>
    </location>
</feature>
<accession>A0A0F9QBQ1</accession>
<keyword evidence="5 8" id="KW-1133">Transmembrane helix</keyword>
<evidence type="ECO:0000256" key="3">
    <source>
        <dbReference type="ARBA" id="ARBA00022475"/>
    </source>
</evidence>
<name>A0A0F9QBQ1_9ZZZZ</name>
<dbReference type="PROSITE" id="PS51123">
    <property type="entry name" value="OMPA_2"/>
    <property type="match status" value="1"/>
</dbReference>
<evidence type="ECO:0000256" key="4">
    <source>
        <dbReference type="ARBA" id="ARBA00022692"/>
    </source>
</evidence>
<dbReference type="CDD" id="cd07185">
    <property type="entry name" value="OmpA_C-like"/>
    <property type="match status" value="1"/>
</dbReference>
<reference evidence="10" key="1">
    <citation type="journal article" date="2015" name="Nature">
        <title>Complex archaea that bridge the gap between prokaryotes and eukaryotes.</title>
        <authorList>
            <person name="Spang A."/>
            <person name="Saw J.H."/>
            <person name="Jorgensen S.L."/>
            <person name="Zaremba-Niedzwiedzka K."/>
            <person name="Martijn J."/>
            <person name="Lind A.E."/>
            <person name="van Eijk R."/>
            <person name="Schleper C."/>
            <person name="Guy L."/>
            <person name="Ettema T.J."/>
        </authorList>
    </citation>
    <scope>NUCLEOTIDE SEQUENCE</scope>
</reference>
<dbReference type="InterPro" id="IPR050330">
    <property type="entry name" value="Bact_OuterMem_StrucFunc"/>
</dbReference>
<dbReference type="GO" id="GO:0005886">
    <property type="term" value="C:plasma membrane"/>
    <property type="evidence" value="ECO:0007669"/>
    <property type="project" value="UniProtKB-SubCell"/>
</dbReference>
<dbReference type="Pfam" id="PF00691">
    <property type="entry name" value="OmpA"/>
    <property type="match status" value="1"/>
</dbReference>
<feature type="domain" description="OmpA-like" evidence="9">
    <location>
        <begin position="257"/>
        <end position="376"/>
    </location>
</feature>
<keyword evidence="4 8" id="KW-0812">Transmembrane</keyword>
<sequence>MVTRWWRDSDDQRSRLLSLQLKRYRLDPNVYRRRWRSKAGVLGQSRQAQEHHGAAVEVTVGRFGQGGGHHGGGWKVAYADFMTAMMAFFLLMWILASADEQKLRGIAEYFTNATLPGGTGVLDGATLGPPGTLTASNGSVVARGSELGMMDDPTPANWEVNDTTASTDPKEKVLGSQVGKFENPAAAAPLEHYVEPSESTNAVKSGEKSSEAQQNEHALDDSKFKQLQQEILQAMEKNPDLDPLKQNIIFEQSPEGLLIQIIDQKGRAMFHSGRAEMQGATELLLQNLGKSLSSLPNKLTISGHTDAVRFTEGGKYDNWDLSADRANATRRVFEASGVARNRVIRVSGLADTDPLIPENPVDPSNRRISIYVQYQKTNDMPPHKEAASAINSQSHSTATNMQKSAALMEVPSTTLAADYTTPREAPLDGQVFQNLRNALR</sequence>
<evidence type="ECO:0000256" key="8">
    <source>
        <dbReference type="SAM" id="Phobius"/>
    </source>
</evidence>
<proteinExistence type="inferred from homology"/>
<dbReference type="Pfam" id="PF13677">
    <property type="entry name" value="MotB_plug"/>
    <property type="match status" value="1"/>
</dbReference>
<keyword evidence="3" id="KW-1003">Cell membrane</keyword>
<dbReference type="AlphaFoldDB" id="A0A0F9QBQ1"/>
<comment type="caution">
    <text evidence="10">The sequence shown here is derived from an EMBL/GenBank/DDBJ whole genome shotgun (WGS) entry which is preliminary data.</text>
</comment>
<feature type="region of interest" description="Disordered" evidence="7">
    <location>
        <begin position="192"/>
        <end position="220"/>
    </location>
</feature>
<evidence type="ECO:0000256" key="5">
    <source>
        <dbReference type="ARBA" id="ARBA00022989"/>
    </source>
</evidence>
<keyword evidence="6 8" id="KW-0472">Membrane</keyword>
<evidence type="ECO:0000256" key="1">
    <source>
        <dbReference type="ARBA" id="ARBA00004162"/>
    </source>
</evidence>
<feature type="region of interest" description="Disordered" evidence="7">
    <location>
        <begin position="379"/>
        <end position="401"/>
    </location>
</feature>
<protein>
    <recommendedName>
        <fullName evidence="9">OmpA-like domain-containing protein</fullName>
    </recommendedName>
</protein>
<dbReference type="PANTHER" id="PTHR30329:SF21">
    <property type="entry name" value="LIPOPROTEIN YIAD-RELATED"/>
    <property type="match status" value="1"/>
</dbReference>
<dbReference type="InterPro" id="IPR006665">
    <property type="entry name" value="OmpA-like"/>
</dbReference>
<organism evidence="10">
    <name type="scientific">marine sediment metagenome</name>
    <dbReference type="NCBI Taxonomy" id="412755"/>
    <lineage>
        <taxon>unclassified sequences</taxon>
        <taxon>metagenomes</taxon>
        <taxon>ecological metagenomes</taxon>
    </lineage>
</organism>
<comment type="similarity">
    <text evidence="2">Belongs to the MotB family.</text>
</comment>
<dbReference type="SUPFAM" id="SSF103088">
    <property type="entry name" value="OmpA-like"/>
    <property type="match status" value="1"/>
</dbReference>
<gene>
    <name evidence="10" type="ORF">LCGC14_1034650</name>
</gene>
<evidence type="ECO:0000259" key="9">
    <source>
        <dbReference type="PROSITE" id="PS51123"/>
    </source>
</evidence>
<feature type="compositionally biased region" description="Polar residues" evidence="7">
    <location>
        <begin position="389"/>
        <end position="401"/>
    </location>
</feature>
<dbReference type="PANTHER" id="PTHR30329">
    <property type="entry name" value="STATOR ELEMENT OF FLAGELLAR MOTOR COMPLEX"/>
    <property type="match status" value="1"/>
</dbReference>
<feature type="region of interest" description="Disordered" evidence="7">
    <location>
        <begin position="148"/>
        <end position="171"/>
    </location>
</feature>
<dbReference type="EMBL" id="LAZR01004227">
    <property type="protein sequence ID" value="KKN10626.1"/>
    <property type="molecule type" value="Genomic_DNA"/>
</dbReference>
<evidence type="ECO:0000313" key="10">
    <source>
        <dbReference type="EMBL" id="KKN10626.1"/>
    </source>
</evidence>
<evidence type="ECO:0000256" key="2">
    <source>
        <dbReference type="ARBA" id="ARBA00008914"/>
    </source>
</evidence>
<evidence type="ECO:0000256" key="6">
    <source>
        <dbReference type="ARBA" id="ARBA00023136"/>
    </source>
</evidence>
<comment type="subcellular location">
    <subcellularLocation>
        <location evidence="1">Cell membrane</location>
        <topology evidence="1">Single-pass membrane protein</topology>
    </subcellularLocation>
</comment>
<evidence type="ECO:0000256" key="7">
    <source>
        <dbReference type="SAM" id="MobiDB-lite"/>
    </source>
</evidence>